<protein>
    <submittedName>
        <fullName evidence="2">Uncharacterized protein</fullName>
    </submittedName>
</protein>
<dbReference type="EMBL" id="HBIV01052516">
    <property type="protein sequence ID" value="CAE0684227.1"/>
    <property type="molecule type" value="Transcribed_RNA"/>
</dbReference>
<name>A0A7S3ZIH4_9EUKA</name>
<reference evidence="2" key="1">
    <citation type="submission" date="2021-01" db="EMBL/GenBank/DDBJ databases">
        <authorList>
            <person name="Corre E."/>
            <person name="Pelletier E."/>
            <person name="Niang G."/>
            <person name="Scheremetjew M."/>
            <person name="Finn R."/>
            <person name="Kale V."/>
            <person name="Holt S."/>
            <person name="Cochrane G."/>
            <person name="Meng A."/>
            <person name="Brown T."/>
            <person name="Cohen L."/>
        </authorList>
    </citation>
    <scope>NUCLEOTIDE SEQUENCE</scope>
    <source>
        <strain evidence="2">CCCM811</strain>
    </source>
</reference>
<keyword evidence="1" id="KW-0472">Membrane</keyword>
<dbReference type="AlphaFoldDB" id="A0A7S3ZIH4"/>
<evidence type="ECO:0000256" key="1">
    <source>
        <dbReference type="SAM" id="Phobius"/>
    </source>
</evidence>
<gene>
    <name evidence="2" type="ORF">LGLO00237_LOCUS36015</name>
</gene>
<evidence type="ECO:0000313" key="2">
    <source>
        <dbReference type="EMBL" id="CAE0684227.1"/>
    </source>
</evidence>
<keyword evidence="1" id="KW-0812">Transmembrane</keyword>
<organism evidence="2">
    <name type="scientific">Lotharella globosa</name>
    <dbReference type="NCBI Taxonomy" id="91324"/>
    <lineage>
        <taxon>Eukaryota</taxon>
        <taxon>Sar</taxon>
        <taxon>Rhizaria</taxon>
        <taxon>Cercozoa</taxon>
        <taxon>Chlorarachniophyceae</taxon>
        <taxon>Lotharella</taxon>
    </lineage>
</organism>
<proteinExistence type="predicted"/>
<accession>A0A7S3ZIH4</accession>
<feature type="transmembrane region" description="Helical" evidence="1">
    <location>
        <begin position="45"/>
        <end position="66"/>
    </location>
</feature>
<keyword evidence="1" id="KW-1133">Transmembrane helix</keyword>
<feature type="transmembrane region" description="Helical" evidence="1">
    <location>
        <begin position="92"/>
        <end position="110"/>
    </location>
</feature>
<sequence length="230" mass="26125">MPDDMEMDDRNSPKSEDLSLLLSQKRPFVVHIWGVIARHSDHLSLLMAFLMACFGFMTLGFSHQFYSQCDIVPLSTLKDPGICGSWEIQRPYHFILMSSLVHTMLFILGINSRLNSALHSVFVSLDIIGRPKMDWLIDNLCWATTMCELVWSALILQAHCSADEADITGTHISLCHALRAYVWVAFLWGLMRCLARILNQDLTIESPPITQAMTKSEMKGYSYKKPPPTM</sequence>